<evidence type="ECO:0000256" key="2">
    <source>
        <dbReference type="ARBA" id="ARBA00008642"/>
    </source>
</evidence>
<evidence type="ECO:0000256" key="7">
    <source>
        <dbReference type="ARBA" id="ARBA00022832"/>
    </source>
</evidence>
<dbReference type="PANTHER" id="PTHR34069">
    <property type="entry name" value="3-OXOACYL-[ACYL-CARRIER-PROTEIN] SYNTHASE 3"/>
    <property type="match status" value="1"/>
</dbReference>
<dbReference type="InterPro" id="IPR013747">
    <property type="entry name" value="ACP_syn_III_C"/>
</dbReference>
<evidence type="ECO:0000256" key="8">
    <source>
        <dbReference type="ARBA" id="ARBA00023098"/>
    </source>
</evidence>
<proteinExistence type="inferred from homology"/>
<comment type="subcellular location">
    <subcellularLocation>
        <location evidence="12">Cytoplasm</location>
    </subcellularLocation>
</comment>
<evidence type="ECO:0000256" key="5">
    <source>
        <dbReference type="ARBA" id="ARBA00022516"/>
    </source>
</evidence>
<keyword evidence="16" id="KW-1185">Reference proteome</keyword>
<evidence type="ECO:0000256" key="1">
    <source>
        <dbReference type="ARBA" id="ARBA00005194"/>
    </source>
</evidence>
<dbReference type="PANTHER" id="PTHR34069:SF2">
    <property type="entry name" value="BETA-KETOACYL-[ACYL-CARRIER-PROTEIN] SYNTHASE III"/>
    <property type="match status" value="1"/>
</dbReference>
<keyword evidence="12" id="KW-0511">Multifunctional enzyme</keyword>
<comment type="function">
    <text evidence="12">Catalyzes the condensation reaction of fatty acid synthesis by the addition to an acyl acceptor of two carbons from malonyl-ACP. Catalyzes the first condensation reaction which initiates fatty acid synthesis and may therefore play a role in governing the total rate of fatty acid production. Possesses both acetoacetyl-ACP synthase and acetyl transacylase activities. Its substrate specificity determines the biosynthesis of branched-chain and/or straight-chain of fatty acids.</text>
</comment>
<dbReference type="Gene3D" id="3.40.47.10">
    <property type="match status" value="1"/>
</dbReference>
<feature type="region of interest" description="ACP-binding" evidence="12">
    <location>
        <begin position="249"/>
        <end position="253"/>
    </location>
</feature>
<sequence>MNTGILALGTYAPQRVMKNGEFESFLETSDEWISSRTGIKERRVSAPDEYTSSMAFKAVENLIHRHGEQALEGVDLVIVATNTPDALFPATACLVQQRFNLKAGAFDLLAGCPGWGYAIAQAHASVSAGLARKVLAIGAEALTKIMDWNDRSTAVLFGDGAGAAVIGPVPEGYGFRSFVLGSDGSGAKELAMGCVNPQFPDGSPMPKSVYMNGREVFKFAVRVMNTASLEAIEKAGLRNEDIKFFVPHQANARIIEAARERLELPPERVWVNVDRYGNTSTASIPIALQEAVDAGQIQDGDHILLVTFGAGLTWAASVLTWWNPPTAPNLLEQGDRA</sequence>
<dbReference type="HAMAP" id="MF_01815">
    <property type="entry name" value="FabH"/>
    <property type="match status" value="1"/>
</dbReference>
<keyword evidence="4 12" id="KW-0963">Cytoplasm</keyword>
<dbReference type="CDD" id="cd00830">
    <property type="entry name" value="KAS_III"/>
    <property type="match status" value="1"/>
</dbReference>
<feature type="active site" evidence="12">
    <location>
        <position position="112"/>
    </location>
</feature>
<dbReference type="GO" id="GO:0033818">
    <property type="term" value="F:beta-ketoacyl-acyl-carrier-protein synthase III activity"/>
    <property type="evidence" value="ECO:0007669"/>
    <property type="project" value="UniProtKB-UniRule"/>
</dbReference>
<dbReference type="Proteomes" id="UP000266178">
    <property type="component" value="Unassembled WGS sequence"/>
</dbReference>
<dbReference type="FunFam" id="3.40.47.10:FF:000004">
    <property type="entry name" value="3-oxoacyl-[acyl-carrier-protein] synthase 3"/>
    <property type="match status" value="1"/>
</dbReference>
<accession>A0A399FCY7</accession>
<comment type="pathway">
    <text evidence="1 12">Lipid metabolism; fatty acid biosynthesis.</text>
</comment>
<keyword evidence="9 12" id="KW-0275">Fatty acid biosynthesis</keyword>
<keyword evidence="7 12" id="KW-0276">Fatty acid metabolism</keyword>
<keyword evidence="6 12" id="KW-0808">Transferase</keyword>
<feature type="active site" evidence="12">
    <location>
        <position position="248"/>
    </location>
</feature>
<evidence type="ECO:0000256" key="9">
    <source>
        <dbReference type="ARBA" id="ARBA00023160"/>
    </source>
</evidence>
<dbReference type="EMBL" id="QWLB01000004">
    <property type="protein sequence ID" value="RIH93646.1"/>
    <property type="molecule type" value="Genomic_DNA"/>
</dbReference>
<comment type="caution">
    <text evidence="15">The sequence shown here is derived from an EMBL/GenBank/DDBJ whole genome shotgun (WGS) entry which is preliminary data.</text>
</comment>
<dbReference type="UniPathway" id="UPA00094"/>
<evidence type="ECO:0000259" key="13">
    <source>
        <dbReference type="Pfam" id="PF08541"/>
    </source>
</evidence>
<dbReference type="NCBIfam" id="TIGR00747">
    <property type="entry name" value="fabH"/>
    <property type="match status" value="1"/>
</dbReference>
<dbReference type="AlphaFoldDB" id="A0A399FCY7"/>
<evidence type="ECO:0000256" key="4">
    <source>
        <dbReference type="ARBA" id="ARBA00022490"/>
    </source>
</evidence>
<reference evidence="15 16" key="1">
    <citation type="submission" date="2018-08" db="EMBL/GenBank/DDBJ databases">
        <title>Meiothermus granaticius genome AF-68 sequencing project.</title>
        <authorList>
            <person name="Da Costa M.S."/>
            <person name="Albuquerque L."/>
            <person name="Raposo P."/>
            <person name="Froufe H.J.C."/>
            <person name="Barroso C.S."/>
            <person name="Egas C."/>
        </authorList>
    </citation>
    <scope>NUCLEOTIDE SEQUENCE [LARGE SCALE GENOMIC DNA]</scope>
    <source>
        <strain evidence="15 16">AF-68</strain>
    </source>
</reference>
<feature type="active site" evidence="12">
    <location>
        <position position="278"/>
    </location>
</feature>
<evidence type="ECO:0000259" key="14">
    <source>
        <dbReference type="Pfam" id="PF08545"/>
    </source>
</evidence>
<evidence type="ECO:0000256" key="6">
    <source>
        <dbReference type="ARBA" id="ARBA00022679"/>
    </source>
</evidence>
<comment type="domain">
    <text evidence="12">The last Arg residue of the ACP-binding site is essential for the weak association between ACP/AcpP and FabH.</text>
</comment>
<keyword evidence="10 12" id="KW-0012">Acyltransferase</keyword>
<dbReference type="Pfam" id="PF08541">
    <property type="entry name" value="ACP_syn_III_C"/>
    <property type="match status" value="1"/>
</dbReference>
<feature type="domain" description="Beta-ketoacyl-[acyl-carrier-protein] synthase III N-terminal" evidence="14">
    <location>
        <begin position="106"/>
        <end position="184"/>
    </location>
</feature>
<keyword evidence="5 12" id="KW-0444">Lipid biosynthesis</keyword>
<dbReference type="InterPro" id="IPR013751">
    <property type="entry name" value="ACP_syn_III_N"/>
</dbReference>
<evidence type="ECO:0000256" key="12">
    <source>
        <dbReference type="HAMAP-Rule" id="MF_01815"/>
    </source>
</evidence>
<dbReference type="InterPro" id="IPR004655">
    <property type="entry name" value="FabH"/>
</dbReference>
<dbReference type="NCBIfam" id="NF006829">
    <property type="entry name" value="PRK09352.1"/>
    <property type="match status" value="1"/>
</dbReference>
<protein>
    <recommendedName>
        <fullName evidence="3 12">Beta-ketoacyl-[acyl-carrier-protein] synthase III</fullName>
        <shortName evidence="12">Beta-ketoacyl-ACP synthase III</shortName>
        <shortName evidence="12">KAS III</shortName>
        <ecNumber evidence="3 12">2.3.1.180</ecNumber>
    </recommendedName>
    <alternativeName>
        <fullName evidence="12">3-oxoacyl-[acyl-carrier-protein] synthase 3</fullName>
    </alternativeName>
    <alternativeName>
        <fullName evidence="12">3-oxoacyl-[acyl-carrier-protein] synthase III</fullName>
    </alternativeName>
</protein>
<keyword evidence="8 12" id="KW-0443">Lipid metabolism</keyword>
<feature type="domain" description="Beta-ketoacyl-[acyl-carrier-protein] synthase III C-terminal" evidence="13">
    <location>
        <begin position="232"/>
        <end position="321"/>
    </location>
</feature>
<comment type="similarity">
    <text evidence="2 12">Belongs to the thiolase-like superfamily. FabH family.</text>
</comment>
<dbReference type="SUPFAM" id="SSF53901">
    <property type="entry name" value="Thiolase-like"/>
    <property type="match status" value="1"/>
</dbReference>
<evidence type="ECO:0000256" key="11">
    <source>
        <dbReference type="ARBA" id="ARBA00051096"/>
    </source>
</evidence>
<evidence type="ECO:0000313" key="16">
    <source>
        <dbReference type="Proteomes" id="UP000266178"/>
    </source>
</evidence>
<dbReference type="GO" id="GO:0004315">
    <property type="term" value="F:3-oxoacyl-[acyl-carrier-protein] synthase activity"/>
    <property type="evidence" value="ECO:0007669"/>
    <property type="project" value="InterPro"/>
</dbReference>
<name>A0A399FCY7_9DEIN</name>
<organism evidence="15 16">
    <name type="scientific">Meiothermus granaticius NBRC 107808</name>
    <dbReference type="NCBI Taxonomy" id="1227551"/>
    <lineage>
        <taxon>Bacteria</taxon>
        <taxon>Thermotogati</taxon>
        <taxon>Deinococcota</taxon>
        <taxon>Deinococci</taxon>
        <taxon>Thermales</taxon>
        <taxon>Thermaceae</taxon>
        <taxon>Meiothermus</taxon>
    </lineage>
</organism>
<comment type="subunit">
    <text evidence="12">Homodimer.</text>
</comment>
<evidence type="ECO:0000256" key="10">
    <source>
        <dbReference type="ARBA" id="ARBA00023315"/>
    </source>
</evidence>
<dbReference type="OrthoDB" id="9815506at2"/>
<gene>
    <name evidence="15" type="primary">fabHA</name>
    <name evidence="12" type="synonym">fabH</name>
    <name evidence="15" type="ORF">Mgrana_00470</name>
</gene>
<dbReference type="Pfam" id="PF08545">
    <property type="entry name" value="ACP_syn_III"/>
    <property type="match status" value="1"/>
</dbReference>
<dbReference type="InterPro" id="IPR016039">
    <property type="entry name" value="Thiolase-like"/>
</dbReference>
<dbReference type="RefSeq" id="WP_119355996.1">
    <property type="nucleotide sequence ID" value="NZ_BJXM01000007.1"/>
</dbReference>
<comment type="catalytic activity">
    <reaction evidence="11">
        <text>malonyl-[ACP] + acetyl-CoA + H(+) = 3-oxobutanoyl-[ACP] + CO2 + CoA</text>
        <dbReference type="Rhea" id="RHEA:12080"/>
        <dbReference type="Rhea" id="RHEA-COMP:9623"/>
        <dbReference type="Rhea" id="RHEA-COMP:9625"/>
        <dbReference type="ChEBI" id="CHEBI:15378"/>
        <dbReference type="ChEBI" id="CHEBI:16526"/>
        <dbReference type="ChEBI" id="CHEBI:57287"/>
        <dbReference type="ChEBI" id="CHEBI:57288"/>
        <dbReference type="ChEBI" id="CHEBI:78449"/>
        <dbReference type="ChEBI" id="CHEBI:78450"/>
        <dbReference type="EC" id="2.3.1.180"/>
    </reaction>
    <physiologicalReaction direction="left-to-right" evidence="11">
        <dbReference type="Rhea" id="RHEA:12081"/>
    </physiologicalReaction>
</comment>
<dbReference type="GO" id="GO:0006633">
    <property type="term" value="P:fatty acid biosynthetic process"/>
    <property type="evidence" value="ECO:0007669"/>
    <property type="project" value="UniProtKB-UniRule"/>
</dbReference>
<dbReference type="EC" id="2.3.1.180" evidence="3 12"/>
<dbReference type="GO" id="GO:0044550">
    <property type="term" value="P:secondary metabolite biosynthetic process"/>
    <property type="evidence" value="ECO:0007669"/>
    <property type="project" value="TreeGrafter"/>
</dbReference>
<dbReference type="GO" id="GO:0005737">
    <property type="term" value="C:cytoplasm"/>
    <property type="evidence" value="ECO:0007669"/>
    <property type="project" value="UniProtKB-SubCell"/>
</dbReference>
<evidence type="ECO:0000256" key="3">
    <source>
        <dbReference type="ARBA" id="ARBA00012333"/>
    </source>
</evidence>
<evidence type="ECO:0000313" key="15">
    <source>
        <dbReference type="EMBL" id="RIH93646.1"/>
    </source>
</evidence>